<reference evidence="7 8" key="1">
    <citation type="submission" date="2020-04" db="EMBL/GenBank/DDBJ databases">
        <title>Perkinsus chesapeaki whole genome sequence.</title>
        <authorList>
            <person name="Bogema D.R."/>
        </authorList>
    </citation>
    <scope>NUCLEOTIDE SEQUENCE [LARGE SCALE GENOMIC DNA]</scope>
    <source>
        <strain evidence="7">ATCC PRA-425</strain>
    </source>
</reference>
<feature type="domain" description="C3H1-type" evidence="6">
    <location>
        <begin position="53"/>
        <end position="80"/>
    </location>
</feature>
<feature type="zinc finger region" description="C3H1-type" evidence="5">
    <location>
        <begin position="88"/>
        <end position="115"/>
    </location>
</feature>
<feature type="zinc finger region" description="C3H1-type" evidence="5">
    <location>
        <begin position="53"/>
        <end position="80"/>
    </location>
</feature>
<keyword evidence="4 5" id="KW-0862">Zinc</keyword>
<keyword evidence="2" id="KW-0677">Repeat</keyword>
<name>A0A7J6N344_PERCH</name>
<accession>A0A7J6N344</accession>
<evidence type="ECO:0000256" key="4">
    <source>
        <dbReference type="ARBA" id="ARBA00022833"/>
    </source>
</evidence>
<feature type="zinc finger region" description="C3H1-type" evidence="5">
    <location>
        <begin position="123"/>
        <end position="150"/>
    </location>
</feature>
<sequence>MASNLIPGVPVTATSTPQGIGASAALSRRHRTSSGGTVSCSTGSSLGTRRAAFTKIRLCKFYQQGLCWHGEQCAYAHGKSELRDAPDLRKTKLCQQHRLGRCAKGENCIYAHSRAELRCTPDLYKTSLCRFWLRGKCGAAENCRHAHGEAELRVSTTEAALTPPTSDTMSFALERESSSSSHNSLQYRDIDVNDDEDVEVDKLLTERLYDLLDELAAYPELRSMSTTCYYGYLQQQNQC</sequence>
<dbReference type="PROSITE" id="PS50103">
    <property type="entry name" value="ZF_C3H1"/>
    <property type="match status" value="3"/>
</dbReference>
<dbReference type="EMBL" id="JAAPAO010000001">
    <property type="protein sequence ID" value="KAF4678275.1"/>
    <property type="molecule type" value="Genomic_DNA"/>
</dbReference>
<protein>
    <recommendedName>
        <fullName evidence="6">C3H1-type domain-containing protein</fullName>
    </recommendedName>
</protein>
<dbReference type="SUPFAM" id="SSF90229">
    <property type="entry name" value="CCCH zinc finger"/>
    <property type="match status" value="3"/>
</dbReference>
<dbReference type="AlphaFoldDB" id="A0A7J6N344"/>
<organism evidence="7 8">
    <name type="scientific">Perkinsus chesapeaki</name>
    <name type="common">Clam parasite</name>
    <name type="synonym">Perkinsus andrewsi</name>
    <dbReference type="NCBI Taxonomy" id="330153"/>
    <lineage>
        <taxon>Eukaryota</taxon>
        <taxon>Sar</taxon>
        <taxon>Alveolata</taxon>
        <taxon>Perkinsozoa</taxon>
        <taxon>Perkinsea</taxon>
        <taxon>Perkinsida</taxon>
        <taxon>Perkinsidae</taxon>
        <taxon>Perkinsus</taxon>
    </lineage>
</organism>
<evidence type="ECO:0000259" key="6">
    <source>
        <dbReference type="PROSITE" id="PS50103"/>
    </source>
</evidence>
<evidence type="ECO:0000313" key="7">
    <source>
        <dbReference type="EMBL" id="KAF4678275.1"/>
    </source>
</evidence>
<proteinExistence type="predicted"/>
<evidence type="ECO:0000256" key="3">
    <source>
        <dbReference type="ARBA" id="ARBA00022771"/>
    </source>
</evidence>
<evidence type="ECO:0000256" key="2">
    <source>
        <dbReference type="ARBA" id="ARBA00022737"/>
    </source>
</evidence>
<dbReference type="GO" id="GO:0008270">
    <property type="term" value="F:zinc ion binding"/>
    <property type="evidence" value="ECO:0007669"/>
    <property type="project" value="UniProtKB-KW"/>
</dbReference>
<dbReference type="Pfam" id="PF00642">
    <property type="entry name" value="zf-CCCH"/>
    <property type="match status" value="1"/>
</dbReference>
<dbReference type="SMART" id="SM00356">
    <property type="entry name" value="ZnF_C3H1"/>
    <property type="match status" value="3"/>
</dbReference>
<dbReference type="GO" id="GO:0003729">
    <property type="term" value="F:mRNA binding"/>
    <property type="evidence" value="ECO:0007669"/>
    <property type="project" value="InterPro"/>
</dbReference>
<evidence type="ECO:0000313" key="8">
    <source>
        <dbReference type="Proteomes" id="UP000591131"/>
    </source>
</evidence>
<evidence type="ECO:0000256" key="1">
    <source>
        <dbReference type="ARBA" id="ARBA00022723"/>
    </source>
</evidence>
<comment type="caution">
    <text evidence="7">The sequence shown here is derived from an EMBL/GenBank/DDBJ whole genome shotgun (WGS) entry which is preliminary data.</text>
</comment>
<feature type="domain" description="C3H1-type" evidence="6">
    <location>
        <begin position="123"/>
        <end position="150"/>
    </location>
</feature>
<dbReference type="OrthoDB" id="415459at2759"/>
<dbReference type="Proteomes" id="UP000591131">
    <property type="component" value="Unassembled WGS sequence"/>
</dbReference>
<dbReference type="InterPro" id="IPR045877">
    <property type="entry name" value="ZFP36-like"/>
</dbReference>
<dbReference type="InterPro" id="IPR036855">
    <property type="entry name" value="Znf_CCCH_sf"/>
</dbReference>
<dbReference type="PANTHER" id="PTHR12547:SF18">
    <property type="entry name" value="PROTEIN TIS11"/>
    <property type="match status" value="1"/>
</dbReference>
<evidence type="ECO:0000256" key="5">
    <source>
        <dbReference type="PROSITE-ProRule" id="PRU00723"/>
    </source>
</evidence>
<dbReference type="Gene3D" id="4.10.1000.10">
    <property type="entry name" value="Zinc finger, CCCH-type"/>
    <property type="match status" value="3"/>
</dbReference>
<keyword evidence="3 5" id="KW-0863">Zinc-finger</keyword>
<dbReference type="InterPro" id="IPR000571">
    <property type="entry name" value="Znf_CCCH"/>
</dbReference>
<gene>
    <name evidence="7" type="ORF">FOL47_000002</name>
</gene>
<feature type="domain" description="C3H1-type" evidence="6">
    <location>
        <begin position="88"/>
        <end position="115"/>
    </location>
</feature>
<keyword evidence="1 5" id="KW-0479">Metal-binding</keyword>
<dbReference type="PANTHER" id="PTHR12547">
    <property type="entry name" value="CCCH ZINC FINGER/TIS11-RELATED"/>
    <property type="match status" value="1"/>
</dbReference>
<keyword evidence="8" id="KW-1185">Reference proteome</keyword>